<feature type="domain" description="Transposase Helix-turn-helix" evidence="1">
    <location>
        <begin position="34"/>
        <end position="84"/>
    </location>
</feature>
<name>A0AA37BJF6_9ACTN</name>
<protein>
    <recommendedName>
        <fullName evidence="1">Transposase Helix-turn-helix domain-containing protein</fullName>
    </recommendedName>
</protein>
<evidence type="ECO:0000313" key="3">
    <source>
        <dbReference type="Proteomes" id="UP000627984"/>
    </source>
</evidence>
<organism evidence="2 3">
    <name type="scientific">Planomonospora parontospora</name>
    <dbReference type="NCBI Taxonomy" id="58119"/>
    <lineage>
        <taxon>Bacteria</taxon>
        <taxon>Bacillati</taxon>
        <taxon>Actinomycetota</taxon>
        <taxon>Actinomycetes</taxon>
        <taxon>Streptosporangiales</taxon>
        <taxon>Streptosporangiaceae</taxon>
        <taxon>Planomonospora</taxon>
    </lineage>
</organism>
<evidence type="ECO:0000259" key="1">
    <source>
        <dbReference type="Pfam" id="PF13613"/>
    </source>
</evidence>
<dbReference type="InterPro" id="IPR027805">
    <property type="entry name" value="Transposase_HTH_dom"/>
</dbReference>
<reference evidence="2" key="1">
    <citation type="journal article" date="2014" name="Int. J. Syst. Evol. Microbiol.">
        <title>Complete genome sequence of Corynebacterium casei LMG S-19264T (=DSM 44701T), isolated from a smear-ripened cheese.</title>
        <authorList>
            <consortium name="US DOE Joint Genome Institute (JGI-PGF)"/>
            <person name="Walter F."/>
            <person name="Albersmeier A."/>
            <person name="Kalinowski J."/>
            <person name="Ruckert C."/>
        </authorList>
    </citation>
    <scope>NUCLEOTIDE SEQUENCE</scope>
    <source>
        <strain evidence="2">JCM 3093</strain>
    </source>
</reference>
<proteinExistence type="predicted"/>
<reference evidence="2" key="2">
    <citation type="submission" date="2022-09" db="EMBL/GenBank/DDBJ databases">
        <authorList>
            <person name="Sun Q."/>
            <person name="Ohkuma M."/>
        </authorList>
    </citation>
    <scope>NUCLEOTIDE SEQUENCE</scope>
    <source>
        <strain evidence="2">JCM 3093</strain>
    </source>
</reference>
<evidence type="ECO:0000313" key="2">
    <source>
        <dbReference type="EMBL" id="GGK77862.1"/>
    </source>
</evidence>
<comment type="caution">
    <text evidence="2">The sequence shown here is derived from an EMBL/GenBank/DDBJ whole genome shotgun (WGS) entry which is preliminary data.</text>
</comment>
<dbReference type="Pfam" id="PF13613">
    <property type="entry name" value="HTH_Tnp_4"/>
    <property type="match status" value="1"/>
</dbReference>
<dbReference type="EMBL" id="BMQD01000013">
    <property type="protein sequence ID" value="GGK77862.1"/>
    <property type="molecule type" value="Genomic_DNA"/>
</dbReference>
<dbReference type="AlphaFoldDB" id="A0AA37BJF6"/>
<sequence length="112" mass="12528">MLFHRVAVGLSRPTLTYAAGVIWRHRKTISTPWRRLNPGRQSLLVLVYLRKGETSTEITGGFGVSVAAWRYVEETVRLLSTRSPKLDRALGRPGGTACTTWCWTARWSAPTG</sequence>
<gene>
    <name evidence="2" type="ORF">GCM10010126_41550</name>
</gene>
<accession>A0AA37BJF6</accession>
<dbReference type="Proteomes" id="UP000627984">
    <property type="component" value="Unassembled WGS sequence"/>
</dbReference>